<proteinExistence type="predicted"/>
<organism evidence="3">
    <name type="scientific">Paenibacillus sp. BIHB 4019</name>
    <dbReference type="NCBI Taxonomy" id="1870819"/>
    <lineage>
        <taxon>Bacteria</taxon>
        <taxon>Bacillati</taxon>
        <taxon>Bacillota</taxon>
        <taxon>Bacilli</taxon>
        <taxon>Bacillales</taxon>
        <taxon>Paenibacillaceae</taxon>
        <taxon>Paenibacillus</taxon>
    </lineage>
</organism>
<dbReference type="SUPFAM" id="SSF55383">
    <property type="entry name" value="Copper amine oxidase, domain N"/>
    <property type="match status" value="1"/>
</dbReference>
<dbReference type="InterPro" id="IPR036582">
    <property type="entry name" value="Mao_N_sf"/>
</dbReference>
<feature type="domain" description="Copper amine oxidase-like N-terminal" evidence="2">
    <location>
        <begin position="53"/>
        <end position="159"/>
    </location>
</feature>
<dbReference type="Pfam" id="PF07833">
    <property type="entry name" value="Cu_amine_oxidN1"/>
    <property type="match status" value="1"/>
</dbReference>
<evidence type="ECO:0000256" key="1">
    <source>
        <dbReference type="SAM" id="SignalP"/>
    </source>
</evidence>
<accession>A0A1B2DBY0</accession>
<name>A0A1B2DBY0_9BACL</name>
<evidence type="ECO:0000259" key="2">
    <source>
        <dbReference type="Pfam" id="PF07833"/>
    </source>
</evidence>
<dbReference type="RefSeq" id="WP_099516620.1">
    <property type="nucleotide sequence ID" value="NZ_CP016808.1"/>
</dbReference>
<feature type="chain" id="PRO_5008534923" description="Copper amine oxidase-like N-terminal domain-containing protein" evidence="1">
    <location>
        <begin position="29"/>
        <end position="398"/>
    </location>
</feature>
<dbReference type="AlphaFoldDB" id="A0A1B2DBY0"/>
<gene>
    <name evidence="3" type="ORF">BBD42_00980</name>
</gene>
<protein>
    <recommendedName>
        <fullName evidence="2">Copper amine oxidase-like N-terminal domain-containing protein</fullName>
    </recommendedName>
</protein>
<dbReference type="Gene3D" id="3.30.457.10">
    <property type="entry name" value="Copper amine oxidase-like, N-terminal domain"/>
    <property type="match status" value="1"/>
</dbReference>
<dbReference type="EMBL" id="CP016808">
    <property type="protein sequence ID" value="ANY65208.1"/>
    <property type="molecule type" value="Genomic_DNA"/>
</dbReference>
<reference evidence="3" key="1">
    <citation type="submission" date="2016-08" db="EMBL/GenBank/DDBJ databases">
        <title>Complete Genome Seqeunce of Paenibacillus sp. BIHB 4019 from tea rhizoplane.</title>
        <authorList>
            <person name="Thakur R."/>
            <person name="Swarnkar M.K."/>
            <person name="Gulati A."/>
        </authorList>
    </citation>
    <scope>NUCLEOTIDE SEQUENCE [LARGE SCALE GENOMIC DNA]</scope>
    <source>
        <strain evidence="3">BIHB4019</strain>
    </source>
</reference>
<feature type="signal peptide" evidence="1">
    <location>
        <begin position="1"/>
        <end position="28"/>
    </location>
</feature>
<evidence type="ECO:0000313" key="3">
    <source>
        <dbReference type="EMBL" id="ANY65208.1"/>
    </source>
</evidence>
<dbReference type="InterPro" id="IPR012854">
    <property type="entry name" value="Cu_amine_oxidase-like_N"/>
</dbReference>
<keyword evidence="1" id="KW-0732">Signal</keyword>
<sequence>MKRLRTAFTVIPAISLAASLMGAPLASAALPASSSDYITAAAVAPAAKKITLKVNGNSYVTESAPFISQNSVYMPLREVGELLGALVSWDAAAKTVTMSYPGHLVTLKVGSTEAINNGKQIKLNTPLQVIKGHVYVPLRFFSESIGASVTWKQADNTVGINQKVIYQAGGSLQSGAVWIDPATGTLYSALGKSDIPKLAGKLNIDPELTGYWGISTKAVGTNGLMLTVLLNYGEPGIQYRSHAAYIKDSKLVKQATAQYFQRYEPNIVAMNNNPLLTDGKTLSLLDSSGATLEEYDLPKLGGKDEAYAVLGMGQGYLIIRPNKTGLLTLVDLKTGTATLLYKQFLSAAEQEYAETNDVPYHGDELAFNGETSKGVLSFSYRSALDGKSYTYSYSLNKA</sequence>